<dbReference type="NCBIfam" id="TIGR00006">
    <property type="entry name" value="16S rRNA (cytosine(1402)-N(4))-methyltransferase RsmH"/>
    <property type="match status" value="1"/>
</dbReference>
<evidence type="ECO:0000256" key="2">
    <source>
        <dbReference type="ARBA" id="ARBA00022603"/>
    </source>
</evidence>
<dbReference type="GO" id="GO:0071424">
    <property type="term" value="F:rRNA (cytosine-N4-)-methyltransferase activity"/>
    <property type="evidence" value="ECO:0007669"/>
    <property type="project" value="TreeGrafter"/>
</dbReference>
<keyword evidence="4" id="KW-0949">S-adenosyl-L-methionine</keyword>
<keyword evidence="3" id="KW-0808">Transferase</keyword>
<keyword evidence="2" id="KW-0489">Methyltransferase</keyword>
<dbReference type="PANTHER" id="PTHR11265:SF0">
    <property type="entry name" value="12S RRNA N4-METHYLCYTIDINE METHYLTRANSFERASE"/>
    <property type="match status" value="1"/>
</dbReference>
<dbReference type="InterPro" id="IPR029063">
    <property type="entry name" value="SAM-dependent_MTases_sf"/>
</dbReference>
<dbReference type="AlphaFoldDB" id="A0A383AVE3"/>
<dbReference type="GO" id="GO:0070475">
    <property type="term" value="P:rRNA base methylation"/>
    <property type="evidence" value="ECO:0007669"/>
    <property type="project" value="TreeGrafter"/>
</dbReference>
<evidence type="ECO:0000256" key="4">
    <source>
        <dbReference type="ARBA" id="ARBA00022691"/>
    </source>
</evidence>
<dbReference type="InterPro" id="IPR023397">
    <property type="entry name" value="SAM-dep_MeTrfase_MraW_recog"/>
</dbReference>
<feature type="non-terminal residue" evidence="6">
    <location>
        <position position="1"/>
    </location>
</feature>
<evidence type="ECO:0000256" key="1">
    <source>
        <dbReference type="ARBA" id="ARBA00010396"/>
    </source>
</evidence>
<name>A0A383AVE3_9ZZZZ</name>
<dbReference type="Pfam" id="PF01795">
    <property type="entry name" value="Methyltransf_5"/>
    <property type="match status" value="1"/>
</dbReference>
<dbReference type="Gene3D" id="3.40.50.150">
    <property type="entry name" value="Vaccinia Virus protein VP39"/>
    <property type="match status" value="1"/>
</dbReference>
<evidence type="ECO:0008006" key="7">
    <source>
        <dbReference type="Google" id="ProtNLM"/>
    </source>
</evidence>
<evidence type="ECO:0000313" key="6">
    <source>
        <dbReference type="EMBL" id="SVE11807.1"/>
    </source>
</evidence>
<dbReference type="PANTHER" id="PTHR11265">
    <property type="entry name" value="S-ADENOSYL-METHYLTRANSFERASE MRAW"/>
    <property type="match status" value="1"/>
</dbReference>
<dbReference type="SUPFAM" id="SSF81799">
    <property type="entry name" value="Putative methyltransferase TM0872, insert domain"/>
    <property type="match status" value="1"/>
</dbReference>
<reference evidence="6" key="1">
    <citation type="submission" date="2018-05" db="EMBL/GenBank/DDBJ databases">
        <authorList>
            <person name="Lanie J.A."/>
            <person name="Ng W.-L."/>
            <person name="Kazmierczak K.M."/>
            <person name="Andrzejewski T.M."/>
            <person name="Davidsen T.M."/>
            <person name="Wayne K.J."/>
            <person name="Tettelin H."/>
            <person name="Glass J.I."/>
            <person name="Rusch D."/>
            <person name="Podicherti R."/>
            <person name="Tsui H.-C.T."/>
            <person name="Winkler M.E."/>
        </authorList>
    </citation>
    <scope>NUCLEOTIDE SEQUENCE</scope>
</reference>
<accession>A0A383AVE3</accession>
<dbReference type="EMBL" id="UINC01195310">
    <property type="protein sequence ID" value="SVE11807.1"/>
    <property type="molecule type" value="Genomic_DNA"/>
</dbReference>
<gene>
    <name evidence="6" type="ORF">METZ01_LOCUS464661</name>
</gene>
<evidence type="ECO:0000256" key="3">
    <source>
        <dbReference type="ARBA" id="ARBA00022679"/>
    </source>
</evidence>
<organism evidence="6">
    <name type="scientific">marine metagenome</name>
    <dbReference type="NCBI Taxonomy" id="408172"/>
    <lineage>
        <taxon>unclassified sequences</taxon>
        <taxon>metagenomes</taxon>
        <taxon>ecological metagenomes</taxon>
    </lineage>
</organism>
<protein>
    <recommendedName>
        <fullName evidence="7">16S rRNA (Cytosine(1402)-N(4))-methyltransferase</fullName>
    </recommendedName>
</protein>
<comment type="similarity">
    <text evidence="1">Belongs to the methyltransferase superfamily. RsmH family.</text>
</comment>
<sequence>LDLGISSAQLDDPLRGFSFQHDGPLDMRMENAGPDAMSFVNQASETELARVIRGYGEERRALTVAKAIVAARSRQTISRTGDLAAIVRRVVKKSADGLDPATRTFQALRVHVNNELGELASGLAAAERVLAAGSRLVVVSFHSLEDRLVKSFFRDRIGRASNPSRHQPTQKREDVPSFRLLTARPVRPKTGEISANVRSRSARLRAAERTSAAPWSVQVLA</sequence>
<dbReference type="SUPFAM" id="SSF53335">
    <property type="entry name" value="S-adenosyl-L-methionine-dependent methyltransferases"/>
    <property type="match status" value="1"/>
</dbReference>
<dbReference type="GO" id="GO:0005737">
    <property type="term" value="C:cytoplasm"/>
    <property type="evidence" value="ECO:0007669"/>
    <property type="project" value="TreeGrafter"/>
</dbReference>
<evidence type="ECO:0000256" key="5">
    <source>
        <dbReference type="SAM" id="MobiDB-lite"/>
    </source>
</evidence>
<proteinExistence type="inferred from homology"/>
<feature type="region of interest" description="Disordered" evidence="5">
    <location>
        <begin position="159"/>
        <end position="178"/>
    </location>
</feature>
<dbReference type="InterPro" id="IPR002903">
    <property type="entry name" value="RsmH"/>
</dbReference>